<dbReference type="InterPro" id="IPR050445">
    <property type="entry name" value="Bact_polysacc_biosynth/exp"/>
</dbReference>
<proteinExistence type="inferred from homology"/>
<dbReference type="EMBL" id="RJQC01000001">
    <property type="protein sequence ID" value="RNM31043.1"/>
    <property type="molecule type" value="Genomic_DNA"/>
</dbReference>
<dbReference type="RefSeq" id="WP_128519223.1">
    <property type="nucleotide sequence ID" value="NZ_RJQC01000001.1"/>
</dbReference>
<dbReference type="Proteomes" id="UP000276568">
    <property type="component" value="Unassembled WGS sequence"/>
</dbReference>
<evidence type="ECO:0000256" key="5">
    <source>
        <dbReference type="ARBA" id="ARBA00022989"/>
    </source>
</evidence>
<comment type="subcellular location">
    <subcellularLocation>
        <location evidence="1">Cell membrane</location>
        <topology evidence="1">Multi-pass membrane protein</topology>
    </subcellularLocation>
</comment>
<evidence type="ECO:0000256" key="6">
    <source>
        <dbReference type="ARBA" id="ARBA00023136"/>
    </source>
</evidence>
<organism evidence="9 10">
    <name type="scientific">Absicoccus porci</name>
    <dbReference type="NCBI Taxonomy" id="2486576"/>
    <lineage>
        <taxon>Bacteria</taxon>
        <taxon>Bacillati</taxon>
        <taxon>Bacillota</taxon>
        <taxon>Erysipelotrichia</taxon>
        <taxon>Erysipelotrichales</taxon>
        <taxon>Erysipelotrichaceae</taxon>
        <taxon>Absicoccus</taxon>
    </lineage>
</organism>
<keyword evidence="3" id="KW-1003">Cell membrane</keyword>
<dbReference type="OrthoDB" id="2360475at2"/>
<dbReference type="InterPro" id="IPR003856">
    <property type="entry name" value="LPS_length_determ_N"/>
</dbReference>
<evidence type="ECO:0000256" key="4">
    <source>
        <dbReference type="ARBA" id="ARBA00022692"/>
    </source>
</evidence>
<comment type="similarity">
    <text evidence="2">Belongs to the CpsC/CapA family.</text>
</comment>
<protein>
    <recommendedName>
        <fullName evidence="8">Polysaccharide chain length determinant N-terminal domain-containing protein</fullName>
    </recommendedName>
</protein>
<sequence length="242" mass="27066">MEQKRMIRNQYNDYTDEVDTIDLLEVARAIVKHLRLIIVLTIVCGTLAFGITSFLIPKEYTSSTTIFLTPMVDQTTGSADYNSQMANSKLVTNVVELLTQNNIMSEVAKDTGLESGQAARNYLTVTNQQDTELITVSATTSNPKLSKKLAEDTVDVFIEEMQDKINVKNIEVVDKARLSYEPSGPNVKKNTMVGALLGFLLGVAYAVIRMLMDTRLKNKAEAEKYLGIPVYCELPDLEKYYD</sequence>
<dbReference type="GO" id="GO:0005886">
    <property type="term" value="C:plasma membrane"/>
    <property type="evidence" value="ECO:0007669"/>
    <property type="project" value="UniProtKB-SubCell"/>
</dbReference>
<feature type="transmembrane region" description="Helical" evidence="7">
    <location>
        <begin position="36"/>
        <end position="56"/>
    </location>
</feature>
<evidence type="ECO:0000256" key="2">
    <source>
        <dbReference type="ARBA" id="ARBA00006683"/>
    </source>
</evidence>
<dbReference type="GO" id="GO:0004713">
    <property type="term" value="F:protein tyrosine kinase activity"/>
    <property type="evidence" value="ECO:0007669"/>
    <property type="project" value="TreeGrafter"/>
</dbReference>
<keyword evidence="6 7" id="KW-0472">Membrane</keyword>
<gene>
    <name evidence="9" type="ORF">EDX97_00265</name>
</gene>
<keyword evidence="4 7" id="KW-0812">Transmembrane</keyword>
<dbReference type="PANTHER" id="PTHR32309:SF13">
    <property type="entry name" value="FERRIC ENTEROBACTIN TRANSPORT PROTEIN FEPE"/>
    <property type="match status" value="1"/>
</dbReference>
<keyword evidence="10" id="KW-1185">Reference proteome</keyword>
<dbReference type="AlphaFoldDB" id="A0A3N0I1Z9"/>
<dbReference type="PANTHER" id="PTHR32309">
    <property type="entry name" value="TYROSINE-PROTEIN KINASE"/>
    <property type="match status" value="1"/>
</dbReference>
<reference evidence="9 10" key="1">
    <citation type="submission" date="2018-11" db="EMBL/GenBank/DDBJ databases">
        <title>Clostridium sp. nov., a member of the family Erysipelotrichaceae isolated from pig faeces.</title>
        <authorList>
            <person name="Chang Y.-H."/>
        </authorList>
    </citation>
    <scope>NUCLEOTIDE SEQUENCE [LARGE SCALE GENOMIC DNA]</scope>
    <source>
        <strain evidence="9 10">YH-panp20</strain>
    </source>
</reference>
<feature type="domain" description="Polysaccharide chain length determinant N-terminal" evidence="8">
    <location>
        <begin position="19"/>
        <end position="110"/>
    </location>
</feature>
<evidence type="ECO:0000256" key="7">
    <source>
        <dbReference type="SAM" id="Phobius"/>
    </source>
</evidence>
<accession>A0A3N0I1Z9</accession>
<comment type="caution">
    <text evidence="9">The sequence shown here is derived from an EMBL/GenBank/DDBJ whole genome shotgun (WGS) entry which is preliminary data.</text>
</comment>
<evidence type="ECO:0000256" key="1">
    <source>
        <dbReference type="ARBA" id="ARBA00004651"/>
    </source>
</evidence>
<dbReference type="Pfam" id="PF02706">
    <property type="entry name" value="Wzz"/>
    <property type="match status" value="1"/>
</dbReference>
<evidence type="ECO:0000313" key="10">
    <source>
        <dbReference type="Proteomes" id="UP000276568"/>
    </source>
</evidence>
<evidence type="ECO:0000259" key="8">
    <source>
        <dbReference type="Pfam" id="PF02706"/>
    </source>
</evidence>
<evidence type="ECO:0000313" key="9">
    <source>
        <dbReference type="EMBL" id="RNM31043.1"/>
    </source>
</evidence>
<name>A0A3N0I1Z9_9FIRM</name>
<keyword evidence="5 7" id="KW-1133">Transmembrane helix</keyword>
<feature type="transmembrane region" description="Helical" evidence="7">
    <location>
        <begin position="192"/>
        <end position="212"/>
    </location>
</feature>
<evidence type="ECO:0000256" key="3">
    <source>
        <dbReference type="ARBA" id="ARBA00022475"/>
    </source>
</evidence>